<evidence type="ECO:0000313" key="1">
    <source>
        <dbReference type="EMBL" id="KAF0043652.1"/>
    </source>
</evidence>
<sequence>MSLPKPAVKRKVGDELRQFVEYLMQPSLTQTLPPAAPRTLHREADAAIVEAQVLENVETLNGAIEKGKSMYVNLRSYDSFVTWRPAVKDISQSQPIDNKPKSEKAESMHLPAPNLTESTTVKMRKIDINEEVVEYWMKVHVFRNGLLPWPSSGCEEPSEKKLRSMVPILSSSWKSTSMLMMAWYPYHLKLRQQTCSNGHRPRLLNQIYSNTSLYPTVRQSWRPFHPKIVPRWSRT</sequence>
<organism evidence="1 2">
    <name type="scientific">Scophthalmus maximus</name>
    <name type="common">Turbot</name>
    <name type="synonym">Psetta maxima</name>
    <dbReference type="NCBI Taxonomy" id="52904"/>
    <lineage>
        <taxon>Eukaryota</taxon>
        <taxon>Metazoa</taxon>
        <taxon>Chordata</taxon>
        <taxon>Craniata</taxon>
        <taxon>Vertebrata</taxon>
        <taxon>Euteleostomi</taxon>
        <taxon>Actinopterygii</taxon>
        <taxon>Neopterygii</taxon>
        <taxon>Teleostei</taxon>
        <taxon>Neoteleostei</taxon>
        <taxon>Acanthomorphata</taxon>
        <taxon>Carangaria</taxon>
        <taxon>Pleuronectiformes</taxon>
        <taxon>Pleuronectoidei</taxon>
        <taxon>Scophthalmidae</taxon>
        <taxon>Scophthalmus</taxon>
    </lineage>
</organism>
<evidence type="ECO:0000313" key="2">
    <source>
        <dbReference type="Proteomes" id="UP000438429"/>
    </source>
</evidence>
<dbReference type="Proteomes" id="UP000438429">
    <property type="component" value="Unassembled WGS sequence"/>
</dbReference>
<name>A0A6A4TNW6_SCOMX</name>
<reference evidence="1 2" key="1">
    <citation type="submission" date="2019-06" db="EMBL/GenBank/DDBJ databases">
        <title>Draft genomes of female and male turbot (Scophthalmus maximus).</title>
        <authorList>
            <person name="Xu H."/>
            <person name="Xu X.-W."/>
            <person name="Shao C."/>
            <person name="Chen S."/>
        </authorList>
    </citation>
    <scope>NUCLEOTIDE SEQUENCE [LARGE SCALE GENOMIC DNA]</scope>
    <source>
        <strain evidence="1">Ysfricsl-2016a</strain>
        <tissue evidence="1">Blood</tissue>
    </source>
</reference>
<gene>
    <name evidence="1" type="ORF">F2P81_004989</name>
</gene>
<protein>
    <submittedName>
        <fullName evidence="1">Uncharacterized protein</fullName>
    </submittedName>
</protein>
<comment type="caution">
    <text evidence="1">The sequence shown here is derived from an EMBL/GenBank/DDBJ whole genome shotgun (WGS) entry which is preliminary data.</text>
</comment>
<dbReference type="EMBL" id="VEVO01000004">
    <property type="protein sequence ID" value="KAF0043652.1"/>
    <property type="molecule type" value="Genomic_DNA"/>
</dbReference>
<dbReference type="AlphaFoldDB" id="A0A6A4TNW6"/>
<proteinExistence type="predicted"/>
<accession>A0A6A4TNW6</accession>